<evidence type="ECO:0000313" key="5">
    <source>
        <dbReference type="EMBL" id="QDU85246.1"/>
    </source>
</evidence>
<keyword evidence="3" id="KW-0472">Membrane</keyword>
<comment type="similarity">
    <text evidence="1">Belongs to the bacterial sugar transferase family.</text>
</comment>
<feature type="region of interest" description="Disordered" evidence="2">
    <location>
        <begin position="1"/>
        <end position="56"/>
    </location>
</feature>
<evidence type="ECO:0000256" key="1">
    <source>
        <dbReference type="ARBA" id="ARBA00006464"/>
    </source>
</evidence>
<evidence type="ECO:0000259" key="4">
    <source>
        <dbReference type="Pfam" id="PF02397"/>
    </source>
</evidence>
<organism evidence="5 6">
    <name type="scientific">Rohdeia mirabilis</name>
    <dbReference type="NCBI Taxonomy" id="2528008"/>
    <lineage>
        <taxon>Bacteria</taxon>
        <taxon>Pseudomonadati</taxon>
        <taxon>Planctomycetota</taxon>
        <taxon>Planctomycetia</taxon>
        <taxon>Planctomycetia incertae sedis</taxon>
        <taxon>Rohdeia</taxon>
    </lineage>
</organism>
<reference evidence="5 6" key="1">
    <citation type="submission" date="2019-02" db="EMBL/GenBank/DDBJ databases">
        <title>Deep-cultivation of Planctomycetes and their phenomic and genomic characterization uncovers novel biology.</title>
        <authorList>
            <person name="Wiegand S."/>
            <person name="Jogler M."/>
            <person name="Boedeker C."/>
            <person name="Pinto D."/>
            <person name="Vollmers J."/>
            <person name="Rivas-Marin E."/>
            <person name="Kohn T."/>
            <person name="Peeters S.H."/>
            <person name="Heuer A."/>
            <person name="Rast P."/>
            <person name="Oberbeckmann S."/>
            <person name="Bunk B."/>
            <person name="Jeske O."/>
            <person name="Meyerdierks A."/>
            <person name="Storesund J.E."/>
            <person name="Kallscheuer N."/>
            <person name="Luecker S."/>
            <person name="Lage O.M."/>
            <person name="Pohl T."/>
            <person name="Merkel B.J."/>
            <person name="Hornburger P."/>
            <person name="Mueller R.-W."/>
            <person name="Bruemmer F."/>
            <person name="Labrenz M."/>
            <person name="Spormann A.M."/>
            <person name="Op den Camp H."/>
            <person name="Overmann J."/>
            <person name="Amann R."/>
            <person name="Jetten M.S.M."/>
            <person name="Mascher T."/>
            <person name="Medema M.H."/>
            <person name="Devos D.P."/>
            <person name="Kaster A.-K."/>
            <person name="Ovreas L."/>
            <person name="Rohde M."/>
            <person name="Galperin M.Y."/>
            <person name="Jogler C."/>
        </authorList>
    </citation>
    <scope>NUCLEOTIDE SEQUENCE [LARGE SCALE GENOMIC DNA]</scope>
    <source>
        <strain evidence="5 6">Pla163</strain>
    </source>
</reference>
<dbReference type="PANTHER" id="PTHR30576">
    <property type="entry name" value="COLANIC BIOSYNTHESIS UDP-GLUCOSE LIPID CARRIER TRANSFERASE"/>
    <property type="match status" value="1"/>
</dbReference>
<keyword evidence="6" id="KW-1185">Reference proteome</keyword>
<dbReference type="InterPro" id="IPR003362">
    <property type="entry name" value="Bact_transf"/>
</dbReference>
<protein>
    <submittedName>
        <fullName evidence="5">UDP-N-acetylgalactosamine-undecaprenyl-phosphate N-acetylgalactosaminephosphotransferase</fullName>
        <ecNumber evidence="5">2.7.8.40</ecNumber>
    </submittedName>
</protein>
<feature type="transmembrane region" description="Helical" evidence="3">
    <location>
        <begin position="78"/>
        <end position="103"/>
    </location>
</feature>
<dbReference type="Proteomes" id="UP000319342">
    <property type="component" value="Chromosome"/>
</dbReference>
<gene>
    <name evidence="5" type="primary">wecA_2</name>
    <name evidence="5" type="ORF">Pla163_23740</name>
</gene>
<keyword evidence="3" id="KW-1133">Transmembrane helix</keyword>
<name>A0A518D184_9BACT</name>
<sequence>MSRPAPETTRPRSHAGSTAAQLLGRIEAPARRRKRIVPEESTSEAPSDRSAATSGAPNWAALEPRGLYARCGRPLAELVLLAAVLPFAVALALPIALVNLCVFGDPRRILFSQERVGHRGQVFRIHKFRTMKETKSSSFDSWSGDGDALRVTAFGRFLRNSHLDELPQLLNVLKRDMSVIGPRPEMVEIETWAGAHVPKFVERLAVRPGITGWPQITQGYVGRCAEGYAKKHALCMQYLERFGPKQDALILVRTVLWMARRQGWQWQDQGRG</sequence>
<proteinExistence type="inferred from homology"/>
<feature type="domain" description="Bacterial sugar transferase" evidence="4">
    <location>
        <begin position="84"/>
        <end position="257"/>
    </location>
</feature>
<keyword evidence="3" id="KW-0812">Transmembrane</keyword>
<dbReference type="PANTHER" id="PTHR30576:SF0">
    <property type="entry name" value="UNDECAPRENYL-PHOSPHATE N-ACETYLGALACTOSAMINYL 1-PHOSPHATE TRANSFERASE-RELATED"/>
    <property type="match status" value="1"/>
</dbReference>
<keyword evidence="5" id="KW-0808">Transferase</keyword>
<dbReference type="EC" id="2.7.8.40" evidence="5"/>
<evidence type="ECO:0000256" key="3">
    <source>
        <dbReference type="SAM" id="Phobius"/>
    </source>
</evidence>
<dbReference type="GO" id="GO:0016780">
    <property type="term" value="F:phosphotransferase activity, for other substituted phosphate groups"/>
    <property type="evidence" value="ECO:0007669"/>
    <property type="project" value="TreeGrafter"/>
</dbReference>
<evidence type="ECO:0000313" key="6">
    <source>
        <dbReference type="Proteomes" id="UP000319342"/>
    </source>
</evidence>
<dbReference type="AlphaFoldDB" id="A0A518D184"/>
<evidence type="ECO:0000256" key="2">
    <source>
        <dbReference type="SAM" id="MobiDB-lite"/>
    </source>
</evidence>
<dbReference type="Pfam" id="PF02397">
    <property type="entry name" value="Bac_transf"/>
    <property type="match status" value="1"/>
</dbReference>
<dbReference type="EMBL" id="CP036290">
    <property type="protein sequence ID" value="QDU85246.1"/>
    <property type="molecule type" value="Genomic_DNA"/>
</dbReference>
<accession>A0A518D184</accession>